<evidence type="ECO:0000259" key="3">
    <source>
        <dbReference type="PROSITE" id="PS50003"/>
    </source>
</evidence>
<evidence type="ECO:0000256" key="1">
    <source>
        <dbReference type="SAM" id="Coils"/>
    </source>
</evidence>
<dbReference type="PROSITE" id="PS50003">
    <property type="entry name" value="PH_DOMAIN"/>
    <property type="match status" value="1"/>
</dbReference>
<keyword evidence="5" id="KW-1185">Reference proteome</keyword>
<keyword evidence="1" id="KW-0175">Coiled coil</keyword>
<dbReference type="InterPro" id="IPR001849">
    <property type="entry name" value="PH_domain"/>
</dbReference>
<reference evidence="4" key="1">
    <citation type="submission" date="2022-01" db="EMBL/GenBank/DDBJ databases">
        <authorList>
            <person name="King R."/>
        </authorList>
    </citation>
    <scope>NUCLEOTIDE SEQUENCE</scope>
</reference>
<accession>A0A9N9SMN3</accession>
<evidence type="ECO:0000256" key="2">
    <source>
        <dbReference type="SAM" id="MobiDB-lite"/>
    </source>
</evidence>
<dbReference type="AlphaFoldDB" id="A0A9N9SMN3"/>
<proteinExistence type="predicted"/>
<dbReference type="SUPFAM" id="SSF57903">
    <property type="entry name" value="FYVE/PHD zinc finger"/>
    <property type="match status" value="1"/>
</dbReference>
<feature type="coiled-coil region" evidence="1">
    <location>
        <begin position="473"/>
        <end position="535"/>
    </location>
</feature>
<feature type="domain" description="PH" evidence="3">
    <location>
        <begin position="466"/>
        <end position="611"/>
    </location>
</feature>
<evidence type="ECO:0000313" key="4">
    <source>
        <dbReference type="EMBL" id="CAG9825672.1"/>
    </source>
</evidence>
<feature type="region of interest" description="Disordered" evidence="2">
    <location>
        <begin position="617"/>
        <end position="642"/>
    </location>
</feature>
<evidence type="ECO:0000313" key="5">
    <source>
        <dbReference type="Proteomes" id="UP001153737"/>
    </source>
</evidence>
<feature type="region of interest" description="Disordered" evidence="2">
    <location>
        <begin position="344"/>
        <end position="370"/>
    </location>
</feature>
<dbReference type="InterPro" id="IPR011011">
    <property type="entry name" value="Znf_FYVE_PHD"/>
</dbReference>
<dbReference type="Proteomes" id="UP001153737">
    <property type="component" value="Chromosome 9"/>
</dbReference>
<organism evidence="4 5">
    <name type="scientific">Phaedon cochleariae</name>
    <name type="common">Mustard beetle</name>
    <dbReference type="NCBI Taxonomy" id="80249"/>
    <lineage>
        <taxon>Eukaryota</taxon>
        <taxon>Metazoa</taxon>
        <taxon>Ecdysozoa</taxon>
        <taxon>Arthropoda</taxon>
        <taxon>Hexapoda</taxon>
        <taxon>Insecta</taxon>
        <taxon>Pterygota</taxon>
        <taxon>Neoptera</taxon>
        <taxon>Endopterygota</taxon>
        <taxon>Coleoptera</taxon>
        <taxon>Polyphaga</taxon>
        <taxon>Cucujiformia</taxon>
        <taxon>Chrysomeloidea</taxon>
        <taxon>Chrysomelidae</taxon>
        <taxon>Chrysomelinae</taxon>
        <taxon>Chrysomelini</taxon>
        <taxon>Phaedon</taxon>
    </lineage>
</organism>
<gene>
    <name evidence="4" type="ORF">PHAECO_LOCUS12320</name>
</gene>
<feature type="compositionally biased region" description="Acidic residues" evidence="2">
    <location>
        <begin position="626"/>
        <end position="635"/>
    </location>
</feature>
<feature type="region of interest" description="Disordered" evidence="2">
    <location>
        <begin position="170"/>
        <end position="331"/>
    </location>
</feature>
<feature type="compositionally biased region" description="Basic and acidic residues" evidence="2">
    <location>
        <begin position="280"/>
        <end position="299"/>
    </location>
</feature>
<name>A0A9N9SMN3_PHACE</name>
<dbReference type="InterPro" id="IPR013083">
    <property type="entry name" value="Znf_RING/FYVE/PHD"/>
</dbReference>
<dbReference type="EMBL" id="OU896715">
    <property type="protein sequence ID" value="CAG9825672.1"/>
    <property type="molecule type" value="Genomic_DNA"/>
</dbReference>
<dbReference type="OrthoDB" id="74412at2759"/>
<feature type="compositionally biased region" description="Basic and acidic residues" evidence="2">
    <location>
        <begin position="173"/>
        <end position="183"/>
    </location>
</feature>
<reference evidence="4" key="2">
    <citation type="submission" date="2022-10" db="EMBL/GenBank/DDBJ databases">
        <authorList>
            <consortium name="ENA_rothamsted_submissions"/>
            <consortium name="culmorum"/>
            <person name="King R."/>
        </authorList>
    </citation>
    <scope>NUCLEOTIDE SEQUENCE</scope>
</reference>
<dbReference type="Gene3D" id="3.30.40.10">
    <property type="entry name" value="Zinc/RING finger domain, C3HC4 (zinc finger)"/>
    <property type="match status" value="1"/>
</dbReference>
<sequence>MSTRNRTGSGTGQLLGQIDDNIVDMICISSYNIDSANFEEDSKFIRDKSASCNVGLDLSPRPTTVIGLSHSSSTHRKNSKKESVKKRVIFQEECDSLRRDRETNLSEEKSVSVTSLASLNNENITYIDEGRELTDRTSMALGWKKEIVEEIIDTIKMKAVVEEKTEMGVPELGRSDKKTEPLAKPRVLPRAQFKKPPEIPQKPEGGKIRPAVPPRSATTKLRGRLDKSHSTPAYDLSEDGSDAIETPPTTPAADSPKGVGRGAEIEPEPPATGPANAPLARKEEDHMDAPPGEPRKLDVPPKPPPRNVADLAPKPAYPIDSPKPSKEAPHVKPAFLFPDVVKTEEENGDTEGEELSRAFEPKLASTPVTKGRTDFEGEAVLPKSVPSYEIQRGGSESKVSPTNSISAIECKGACNKWYHLKCSRLETKDFDEFSKELKKPNGRRWKCHECCEPVQNSKNDNSGKNLEYLTGIVLELQRTIEFMAANYDDVKKENKEIITLLKEIKKERNLLAEENKILKKEITDIKHEISSLKQKIDIKEQIELKNNIEIKGIPEQQDIDDEEIIQKVFFKIGIQKESKEVVYHTGTVFYFSADDADALQSWIDLIRSATLLNEPSKTGDARLYSETDDSDDEDDDNKKEEN</sequence>
<protein>
    <recommendedName>
        <fullName evidence="3">PH domain-containing protein</fullName>
    </recommendedName>
</protein>